<sequence>MRWRARLINYVLFSLPPTFSHPLPAAIWPQALLDTLKTFKTSKTFKLFLKSAAPNLANSIQASLRTRTHPSGPLGLNPSVYTDTEVVATTVGCVGAERQEAAEFVEGLHALSYPLLASLPSVITTPIPAAQPVLPKWFTSIADALRSAYGVATATLLNDGEWDTKHPPCSLLLPAATTPSRGLCIINRTPPFNANAALGPDEAVLYYSWFSTFTALLEYKVYTNMWWYYPTLESHFQNYDQVLE</sequence>
<accession>A0AAD7ID66</accession>
<evidence type="ECO:0000256" key="1">
    <source>
        <dbReference type="SAM" id="SignalP"/>
    </source>
</evidence>
<keyword evidence="3" id="KW-1185">Reference proteome</keyword>
<comment type="caution">
    <text evidence="2">The sequence shown here is derived from an EMBL/GenBank/DDBJ whole genome shotgun (WGS) entry which is preliminary data.</text>
</comment>
<reference evidence="2" key="1">
    <citation type="submission" date="2023-03" db="EMBL/GenBank/DDBJ databases">
        <title>Massive genome expansion in bonnet fungi (Mycena s.s.) driven by repeated elements and novel gene families across ecological guilds.</title>
        <authorList>
            <consortium name="Lawrence Berkeley National Laboratory"/>
            <person name="Harder C.B."/>
            <person name="Miyauchi S."/>
            <person name="Viragh M."/>
            <person name="Kuo A."/>
            <person name="Thoen E."/>
            <person name="Andreopoulos B."/>
            <person name="Lu D."/>
            <person name="Skrede I."/>
            <person name="Drula E."/>
            <person name="Henrissat B."/>
            <person name="Morin E."/>
            <person name="Kohler A."/>
            <person name="Barry K."/>
            <person name="LaButti K."/>
            <person name="Morin E."/>
            <person name="Salamov A."/>
            <person name="Lipzen A."/>
            <person name="Mereny Z."/>
            <person name="Hegedus B."/>
            <person name="Baldrian P."/>
            <person name="Stursova M."/>
            <person name="Weitz H."/>
            <person name="Taylor A."/>
            <person name="Grigoriev I.V."/>
            <person name="Nagy L.G."/>
            <person name="Martin F."/>
            <person name="Kauserud H."/>
        </authorList>
    </citation>
    <scope>NUCLEOTIDE SEQUENCE</scope>
    <source>
        <strain evidence="2">CBHHK188m</strain>
    </source>
</reference>
<evidence type="ECO:0000313" key="2">
    <source>
        <dbReference type="EMBL" id="KAJ7740435.1"/>
    </source>
</evidence>
<dbReference type="AlphaFoldDB" id="A0AAD7ID66"/>
<keyword evidence="1" id="KW-0732">Signal</keyword>
<proteinExistence type="predicted"/>
<dbReference type="EMBL" id="JARJLG010000127">
    <property type="protein sequence ID" value="KAJ7740435.1"/>
    <property type="molecule type" value="Genomic_DNA"/>
</dbReference>
<name>A0AAD7ID66_9AGAR</name>
<evidence type="ECO:0000313" key="3">
    <source>
        <dbReference type="Proteomes" id="UP001215280"/>
    </source>
</evidence>
<feature type="chain" id="PRO_5041915777" evidence="1">
    <location>
        <begin position="21"/>
        <end position="244"/>
    </location>
</feature>
<organism evidence="2 3">
    <name type="scientific">Mycena maculata</name>
    <dbReference type="NCBI Taxonomy" id="230809"/>
    <lineage>
        <taxon>Eukaryota</taxon>
        <taxon>Fungi</taxon>
        <taxon>Dikarya</taxon>
        <taxon>Basidiomycota</taxon>
        <taxon>Agaricomycotina</taxon>
        <taxon>Agaricomycetes</taxon>
        <taxon>Agaricomycetidae</taxon>
        <taxon>Agaricales</taxon>
        <taxon>Marasmiineae</taxon>
        <taxon>Mycenaceae</taxon>
        <taxon>Mycena</taxon>
    </lineage>
</organism>
<dbReference type="Proteomes" id="UP001215280">
    <property type="component" value="Unassembled WGS sequence"/>
</dbReference>
<feature type="signal peptide" evidence="1">
    <location>
        <begin position="1"/>
        <end position="20"/>
    </location>
</feature>
<protein>
    <submittedName>
        <fullName evidence="2">Uncharacterized protein</fullName>
    </submittedName>
</protein>
<gene>
    <name evidence="2" type="ORF">DFH07DRAFT_778370</name>
</gene>